<accession>A0ABT2EJA4</accession>
<name>A0ABT2EJA4_9GAMM</name>
<dbReference type="InterPro" id="IPR012363">
    <property type="entry name" value="PduX"/>
</dbReference>
<dbReference type="SUPFAM" id="SSF54211">
    <property type="entry name" value="Ribosomal protein S5 domain 2-like"/>
    <property type="match status" value="1"/>
</dbReference>
<evidence type="ECO:0000259" key="2">
    <source>
        <dbReference type="Pfam" id="PF00288"/>
    </source>
</evidence>
<proteinExistence type="predicted"/>
<evidence type="ECO:0000313" key="4">
    <source>
        <dbReference type="Proteomes" id="UP001165542"/>
    </source>
</evidence>
<organism evidence="3 4">
    <name type="scientific">Halomonas dongshanensis</name>
    <dbReference type="NCBI Taxonomy" id="2890835"/>
    <lineage>
        <taxon>Bacteria</taxon>
        <taxon>Pseudomonadati</taxon>
        <taxon>Pseudomonadota</taxon>
        <taxon>Gammaproteobacteria</taxon>
        <taxon>Oceanospirillales</taxon>
        <taxon>Halomonadaceae</taxon>
        <taxon>Halomonas</taxon>
    </lineage>
</organism>
<sequence length="295" mass="32515">MLNGSSLGGEAFSKRATGQCFGTFGELLQGMLPNNRNFLVTLPVNIETVVDFEVNDASRVSASILSRTKACRAVDKYLRLNDFPPGGKLHFKSVFPVGKGLASSSADMVAAIRAAARAYLHEVLPSEVECILRNIEPTDGVMYDGVVSFYHRDVELDERLGDAPHLSIIGACRPGKCDTIKFNQAQHQVSARLRGEYQELLEAMKIAFRSNDLKEICVISTRSCELSQTFNPMPHLNTMHSLMIETGALGLIAAHSGTYLGLLYDMNDPEQANKSTYAQMKLQAQRINSQHFRTV</sequence>
<evidence type="ECO:0000256" key="1">
    <source>
        <dbReference type="ARBA" id="ARBA00022777"/>
    </source>
</evidence>
<dbReference type="InterPro" id="IPR014721">
    <property type="entry name" value="Ribsml_uS5_D2-typ_fold_subgr"/>
</dbReference>
<keyword evidence="4" id="KW-1185">Reference proteome</keyword>
<comment type="caution">
    <text evidence="3">The sequence shown here is derived from an EMBL/GenBank/DDBJ whole genome shotgun (WGS) entry which is preliminary data.</text>
</comment>
<dbReference type="Pfam" id="PF00288">
    <property type="entry name" value="GHMP_kinases_N"/>
    <property type="match status" value="1"/>
</dbReference>
<dbReference type="RefSeq" id="WP_259037158.1">
    <property type="nucleotide sequence ID" value="NZ_JAJISC010000007.1"/>
</dbReference>
<dbReference type="PIRSF" id="PIRSF033887">
    <property type="entry name" value="PduX"/>
    <property type="match status" value="1"/>
</dbReference>
<keyword evidence="1" id="KW-0418">Kinase</keyword>
<dbReference type="InterPro" id="IPR006204">
    <property type="entry name" value="GHMP_kinase_N_dom"/>
</dbReference>
<reference evidence="3" key="1">
    <citation type="submission" date="2021-11" db="EMBL/GenBank/DDBJ databases">
        <title>Halomonas sp., isolated from a coastal aquaculture zone in Dongshan Bay.</title>
        <authorList>
            <person name="Lin W."/>
        </authorList>
    </citation>
    <scope>NUCLEOTIDE SEQUENCE</scope>
    <source>
        <strain evidence="3">Yzlin-01</strain>
    </source>
</reference>
<gene>
    <name evidence="3" type="ORF">LLY24_15250</name>
</gene>
<keyword evidence="1" id="KW-0808">Transferase</keyword>
<dbReference type="Gene3D" id="3.30.230.10">
    <property type="match status" value="1"/>
</dbReference>
<dbReference type="InterPro" id="IPR020568">
    <property type="entry name" value="Ribosomal_Su5_D2-typ_SF"/>
</dbReference>
<dbReference type="Proteomes" id="UP001165542">
    <property type="component" value="Unassembled WGS sequence"/>
</dbReference>
<dbReference type="EMBL" id="JAJISC010000007">
    <property type="protein sequence ID" value="MCS2610672.1"/>
    <property type="molecule type" value="Genomic_DNA"/>
</dbReference>
<protein>
    <recommendedName>
        <fullName evidence="2">GHMP kinase N-terminal domain-containing protein</fullName>
    </recommendedName>
</protein>
<feature type="domain" description="GHMP kinase N-terminal" evidence="2">
    <location>
        <begin position="71"/>
        <end position="136"/>
    </location>
</feature>
<evidence type="ECO:0000313" key="3">
    <source>
        <dbReference type="EMBL" id="MCS2610672.1"/>
    </source>
</evidence>